<protein>
    <submittedName>
        <fullName evidence="1">Uncharacterized protein</fullName>
    </submittedName>
</protein>
<accession>A0AAV4AUT6</accession>
<dbReference type="AlphaFoldDB" id="A0AAV4AUT6"/>
<evidence type="ECO:0000313" key="2">
    <source>
        <dbReference type="Proteomes" id="UP000735302"/>
    </source>
</evidence>
<name>A0AAV4AUT6_9GAST</name>
<keyword evidence="2" id="KW-1185">Reference proteome</keyword>
<proteinExistence type="predicted"/>
<evidence type="ECO:0000313" key="1">
    <source>
        <dbReference type="EMBL" id="GFO10318.1"/>
    </source>
</evidence>
<dbReference type="Proteomes" id="UP000735302">
    <property type="component" value="Unassembled WGS sequence"/>
</dbReference>
<dbReference type="EMBL" id="BLXT01004151">
    <property type="protein sequence ID" value="GFO10318.1"/>
    <property type="molecule type" value="Genomic_DNA"/>
</dbReference>
<gene>
    <name evidence="1" type="ORF">PoB_003682300</name>
</gene>
<sequence length="87" mass="10025">MERRKHSTDCASDDRRIHCHSEYSKTDTVSDMTSDPTTVTSCNGKGIFALYKSVSASLVRSWEENRSQQIYQRLRNRHSYPGIVDNL</sequence>
<organism evidence="1 2">
    <name type="scientific">Plakobranchus ocellatus</name>
    <dbReference type="NCBI Taxonomy" id="259542"/>
    <lineage>
        <taxon>Eukaryota</taxon>
        <taxon>Metazoa</taxon>
        <taxon>Spiralia</taxon>
        <taxon>Lophotrochozoa</taxon>
        <taxon>Mollusca</taxon>
        <taxon>Gastropoda</taxon>
        <taxon>Heterobranchia</taxon>
        <taxon>Euthyneura</taxon>
        <taxon>Panpulmonata</taxon>
        <taxon>Sacoglossa</taxon>
        <taxon>Placobranchoidea</taxon>
        <taxon>Plakobranchidae</taxon>
        <taxon>Plakobranchus</taxon>
    </lineage>
</organism>
<reference evidence="1 2" key="1">
    <citation type="journal article" date="2021" name="Elife">
        <title>Chloroplast acquisition without the gene transfer in kleptoplastic sea slugs, Plakobranchus ocellatus.</title>
        <authorList>
            <person name="Maeda T."/>
            <person name="Takahashi S."/>
            <person name="Yoshida T."/>
            <person name="Shimamura S."/>
            <person name="Takaki Y."/>
            <person name="Nagai Y."/>
            <person name="Toyoda A."/>
            <person name="Suzuki Y."/>
            <person name="Arimoto A."/>
            <person name="Ishii H."/>
            <person name="Satoh N."/>
            <person name="Nishiyama T."/>
            <person name="Hasebe M."/>
            <person name="Maruyama T."/>
            <person name="Minagawa J."/>
            <person name="Obokata J."/>
            <person name="Shigenobu S."/>
        </authorList>
    </citation>
    <scope>NUCLEOTIDE SEQUENCE [LARGE SCALE GENOMIC DNA]</scope>
</reference>
<comment type="caution">
    <text evidence="1">The sequence shown here is derived from an EMBL/GenBank/DDBJ whole genome shotgun (WGS) entry which is preliminary data.</text>
</comment>